<evidence type="ECO:0000256" key="8">
    <source>
        <dbReference type="ARBA" id="ARBA00022833"/>
    </source>
</evidence>
<dbReference type="CDD" id="cd01284">
    <property type="entry name" value="Riboflavin_deaminase-reductase"/>
    <property type="match status" value="1"/>
</dbReference>
<dbReference type="NCBIfam" id="TIGR00326">
    <property type="entry name" value="eubact_ribD"/>
    <property type="match status" value="1"/>
</dbReference>
<dbReference type="RefSeq" id="WP_073625378.1">
    <property type="nucleotide sequence ID" value="NZ_FRXO01000001.1"/>
</dbReference>
<gene>
    <name evidence="17" type="ORF">SAMN02745172_00240</name>
</gene>
<keyword evidence="11" id="KW-0511">Multifunctional enzyme</keyword>
<dbReference type="GO" id="GO:0008703">
    <property type="term" value="F:5-amino-6-(5-phosphoribosylamino)uracil reductase activity"/>
    <property type="evidence" value="ECO:0007669"/>
    <property type="project" value="UniProtKB-EC"/>
</dbReference>
<dbReference type="InterPro" id="IPR016192">
    <property type="entry name" value="APOBEC/CMP_deaminase_Zn-bd"/>
</dbReference>
<keyword evidence="9 12" id="KW-0521">NADP</keyword>
<evidence type="ECO:0000256" key="7">
    <source>
        <dbReference type="ARBA" id="ARBA00022723"/>
    </source>
</evidence>
<dbReference type="PANTHER" id="PTHR38011:SF7">
    <property type="entry name" value="2,5-DIAMINO-6-RIBOSYLAMINO-4(3H)-PYRIMIDINONE 5'-PHOSPHATE REDUCTASE"/>
    <property type="match status" value="1"/>
</dbReference>
<feature type="binding site" evidence="14">
    <location>
        <position position="208"/>
    </location>
    <ligand>
        <name>NADP(+)</name>
        <dbReference type="ChEBI" id="CHEBI:58349"/>
    </ligand>
</feature>
<feature type="binding site" evidence="15">
    <location>
        <position position="83"/>
    </location>
    <ligand>
        <name>Zn(2+)</name>
        <dbReference type="ChEBI" id="CHEBI:29105"/>
        <note>catalytic</note>
    </ligand>
</feature>
<evidence type="ECO:0000256" key="11">
    <source>
        <dbReference type="ARBA" id="ARBA00023268"/>
    </source>
</evidence>
<feature type="binding site" evidence="14">
    <location>
        <position position="204"/>
    </location>
    <ligand>
        <name>NADP(+)</name>
        <dbReference type="ChEBI" id="CHEBI:58349"/>
    </ligand>
</feature>
<evidence type="ECO:0000256" key="10">
    <source>
        <dbReference type="ARBA" id="ARBA00023002"/>
    </source>
</evidence>
<evidence type="ECO:0000256" key="13">
    <source>
        <dbReference type="PIRSR" id="PIRSR006769-1"/>
    </source>
</evidence>
<dbReference type="EC" id="1.1.1.193" evidence="12"/>
<keyword evidence="18" id="KW-1185">Reference proteome</keyword>
<dbReference type="EC" id="3.5.4.26" evidence="12"/>
<evidence type="ECO:0000256" key="2">
    <source>
        <dbReference type="ARBA" id="ARBA00004882"/>
    </source>
</evidence>
<comment type="similarity">
    <text evidence="5 12">In the C-terminal section; belongs to the HTP reductase family.</text>
</comment>
<dbReference type="InterPro" id="IPR016193">
    <property type="entry name" value="Cytidine_deaminase-like"/>
</dbReference>
<dbReference type="Pfam" id="PF00383">
    <property type="entry name" value="dCMP_cyt_deam_1"/>
    <property type="match status" value="1"/>
</dbReference>
<feature type="binding site" evidence="14">
    <location>
        <position position="304"/>
    </location>
    <ligand>
        <name>substrate</name>
    </ligand>
</feature>
<dbReference type="PANTHER" id="PTHR38011">
    <property type="entry name" value="DIHYDROFOLATE REDUCTASE FAMILY PROTEIN (AFU_ORTHOLOGUE AFUA_8G06820)"/>
    <property type="match status" value="1"/>
</dbReference>
<comment type="function">
    <text evidence="1 12">Converts 2,5-diamino-6-(ribosylamino)-4(3h)-pyrimidinone 5'-phosphate into 5-amino-6-(ribosylamino)-2,4(1h,3h)-pyrimidinedione 5'-phosphate.</text>
</comment>
<comment type="cofactor">
    <cofactor evidence="12 15">
        <name>Zn(2+)</name>
        <dbReference type="ChEBI" id="CHEBI:29105"/>
    </cofactor>
    <text evidence="12 15">Binds 1 zinc ion.</text>
</comment>
<comment type="catalytic activity">
    <reaction evidence="12">
        <text>2,5-diamino-6-hydroxy-4-(5-phosphoribosylamino)-pyrimidine + H2O + H(+) = 5-amino-6-(5-phospho-D-ribosylamino)uracil + NH4(+)</text>
        <dbReference type="Rhea" id="RHEA:21868"/>
        <dbReference type="ChEBI" id="CHEBI:15377"/>
        <dbReference type="ChEBI" id="CHEBI:15378"/>
        <dbReference type="ChEBI" id="CHEBI:28938"/>
        <dbReference type="ChEBI" id="CHEBI:58453"/>
        <dbReference type="ChEBI" id="CHEBI:58614"/>
        <dbReference type="EC" id="3.5.4.26"/>
    </reaction>
</comment>
<keyword evidence="12" id="KW-0378">Hydrolase</keyword>
<evidence type="ECO:0000256" key="12">
    <source>
        <dbReference type="PIRNR" id="PIRNR006769"/>
    </source>
</evidence>
<feature type="domain" description="CMP/dCMP-type deaminase" evidence="16">
    <location>
        <begin position="5"/>
        <end position="130"/>
    </location>
</feature>
<keyword evidence="7 12" id="KW-0479">Metal-binding</keyword>
<sequence length="375" mass="39130">MKSPELDRRFMAAALSIGRRNAGRTWPNPSVGAIVTRDDGAGPTVIGRGVTAPGGRPHAEPLALAEAGDAARGATAYVTLEPCSHQGRTGPCAVALRDAGVARVVTAIEDPNPLVAGQGHAILREAGIEVVTGILAEEAARDHAGHIRRVRDGRPHVRLKMAMSSDGFVGREGAGQIAISSPEALDYVHGLRTSTDAILVGIGTALSDDPSLTCRLPGLVDRSPVRVVLDSAGRLPVDSKLVRTAGDAPLWIVTTHRTDPALVAAWQEKGVTVLPVDADDSGRVSLPAALAAVSAQGITSVLVEGGPRVANALLDADLIDEMIFDVSPMAIGAGGIPAFSGKPPEAVPEDPRFVQIGDRRLGVDRVLRFWRKERS</sequence>
<evidence type="ECO:0000256" key="14">
    <source>
        <dbReference type="PIRSR" id="PIRSR006769-2"/>
    </source>
</evidence>
<feature type="binding site" evidence="15">
    <location>
        <position position="58"/>
    </location>
    <ligand>
        <name>Zn(2+)</name>
        <dbReference type="ChEBI" id="CHEBI:29105"/>
        <note>catalytic</note>
    </ligand>
</feature>
<dbReference type="Gene3D" id="3.40.430.10">
    <property type="entry name" value="Dihydrofolate Reductase, subunit A"/>
    <property type="match status" value="1"/>
</dbReference>
<dbReference type="STRING" id="1123029.SAMN02745172_00240"/>
<evidence type="ECO:0000313" key="18">
    <source>
        <dbReference type="Proteomes" id="UP000186406"/>
    </source>
</evidence>
<evidence type="ECO:0000313" key="17">
    <source>
        <dbReference type="EMBL" id="SHO60282.1"/>
    </source>
</evidence>
<evidence type="ECO:0000256" key="15">
    <source>
        <dbReference type="PIRSR" id="PIRSR006769-3"/>
    </source>
</evidence>
<keyword evidence="10 12" id="KW-0560">Oxidoreductase</keyword>
<evidence type="ECO:0000256" key="5">
    <source>
        <dbReference type="ARBA" id="ARBA00007417"/>
    </source>
</evidence>
<keyword evidence="8 12" id="KW-0862">Zinc</keyword>
<evidence type="ECO:0000256" key="3">
    <source>
        <dbReference type="ARBA" id="ARBA00004910"/>
    </source>
</evidence>
<evidence type="ECO:0000259" key="16">
    <source>
        <dbReference type="PROSITE" id="PS51747"/>
    </source>
</evidence>
<dbReference type="InterPro" id="IPR024072">
    <property type="entry name" value="DHFR-like_dom_sf"/>
</dbReference>
<dbReference type="PROSITE" id="PS00903">
    <property type="entry name" value="CYT_DCMP_DEAMINASES_1"/>
    <property type="match status" value="1"/>
</dbReference>
<feature type="binding site" evidence="14">
    <location>
        <begin position="306"/>
        <end position="312"/>
    </location>
    <ligand>
        <name>NADP(+)</name>
        <dbReference type="ChEBI" id="CHEBI:58349"/>
    </ligand>
</feature>
<dbReference type="InterPro" id="IPR004794">
    <property type="entry name" value="Eubact_RibD"/>
</dbReference>
<dbReference type="Gene3D" id="3.40.140.10">
    <property type="entry name" value="Cytidine Deaminase, domain 2"/>
    <property type="match status" value="1"/>
</dbReference>
<dbReference type="GO" id="GO:0008835">
    <property type="term" value="F:diaminohydroxyphosphoribosylaminopyrimidine deaminase activity"/>
    <property type="evidence" value="ECO:0007669"/>
    <property type="project" value="UniProtKB-EC"/>
</dbReference>
<proteinExistence type="inferred from homology"/>
<dbReference type="Pfam" id="PF01872">
    <property type="entry name" value="RibD_C"/>
    <property type="match status" value="1"/>
</dbReference>
<name>A0A1M7Z630_9HYPH</name>
<evidence type="ECO:0000256" key="1">
    <source>
        <dbReference type="ARBA" id="ARBA00002151"/>
    </source>
</evidence>
<dbReference type="PROSITE" id="PS51747">
    <property type="entry name" value="CYT_DCMP_DEAMINASES_2"/>
    <property type="match status" value="1"/>
</dbReference>
<protein>
    <recommendedName>
        <fullName evidence="12">Riboflavin biosynthesis protein RibD</fullName>
    </recommendedName>
    <domain>
        <recommendedName>
            <fullName evidence="12">Diaminohydroxyphosphoribosylaminopyrimidine deaminase</fullName>
            <shortName evidence="12">DRAP deaminase</shortName>
            <ecNumber evidence="12">3.5.4.26</ecNumber>
        </recommendedName>
        <alternativeName>
            <fullName evidence="12">Riboflavin-specific deaminase</fullName>
        </alternativeName>
    </domain>
    <domain>
        <recommendedName>
            <fullName evidence="12">5-amino-6-(5-phosphoribosylamino)uracil reductase</fullName>
            <ecNumber evidence="12">1.1.1.193</ecNumber>
        </recommendedName>
        <alternativeName>
            <fullName evidence="12">HTP reductase</fullName>
        </alternativeName>
    </domain>
</protein>
<accession>A0A1M7Z630</accession>
<dbReference type="SUPFAM" id="SSF53927">
    <property type="entry name" value="Cytidine deaminase-like"/>
    <property type="match status" value="1"/>
</dbReference>
<dbReference type="InterPro" id="IPR050765">
    <property type="entry name" value="Riboflavin_Biosynth_HTPR"/>
</dbReference>
<dbReference type="GO" id="GO:0008270">
    <property type="term" value="F:zinc ion binding"/>
    <property type="evidence" value="ECO:0007669"/>
    <property type="project" value="InterPro"/>
</dbReference>
<dbReference type="AlphaFoldDB" id="A0A1M7Z630"/>
<dbReference type="UniPathway" id="UPA00275">
    <property type="reaction ID" value="UER00401"/>
</dbReference>
<dbReference type="InterPro" id="IPR002125">
    <property type="entry name" value="CMP_dCMP_dom"/>
</dbReference>
<feature type="binding site" evidence="14">
    <location>
        <position position="212"/>
    </location>
    <ligand>
        <name>substrate</name>
    </ligand>
</feature>
<feature type="active site" description="Proton donor" evidence="13">
    <location>
        <position position="60"/>
    </location>
</feature>
<dbReference type="SUPFAM" id="SSF53597">
    <property type="entry name" value="Dihydrofolate reductase-like"/>
    <property type="match status" value="1"/>
</dbReference>
<comment type="catalytic activity">
    <reaction evidence="12">
        <text>5-amino-6-(5-phospho-D-ribitylamino)uracil + NADP(+) = 5-amino-6-(5-phospho-D-ribosylamino)uracil + NADPH + H(+)</text>
        <dbReference type="Rhea" id="RHEA:17845"/>
        <dbReference type="ChEBI" id="CHEBI:15378"/>
        <dbReference type="ChEBI" id="CHEBI:57783"/>
        <dbReference type="ChEBI" id="CHEBI:58349"/>
        <dbReference type="ChEBI" id="CHEBI:58421"/>
        <dbReference type="ChEBI" id="CHEBI:58453"/>
        <dbReference type="EC" id="1.1.1.193"/>
    </reaction>
</comment>
<feature type="binding site" evidence="14">
    <location>
        <position position="192"/>
    </location>
    <ligand>
        <name>substrate</name>
    </ligand>
</feature>
<dbReference type="Proteomes" id="UP000186406">
    <property type="component" value="Unassembled WGS sequence"/>
</dbReference>
<comment type="pathway">
    <text evidence="3 12">Cofactor biosynthesis; riboflavin biosynthesis; 5-amino-6-(D-ribitylamino)uracil from GTP: step 3/4.</text>
</comment>
<evidence type="ECO:0000256" key="6">
    <source>
        <dbReference type="ARBA" id="ARBA00022619"/>
    </source>
</evidence>
<feature type="binding site" evidence="14">
    <location>
        <position position="215"/>
    </location>
    <ligand>
        <name>substrate</name>
    </ligand>
</feature>
<reference evidence="17 18" key="1">
    <citation type="submission" date="2016-12" db="EMBL/GenBank/DDBJ databases">
        <authorList>
            <person name="Song W.-J."/>
            <person name="Kurnit D.M."/>
        </authorList>
    </citation>
    <scope>NUCLEOTIDE SEQUENCE [LARGE SCALE GENOMIC DNA]</scope>
    <source>
        <strain evidence="17 18">DSM 19599</strain>
    </source>
</reference>
<keyword evidence="6 12" id="KW-0686">Riboflavin biosynthesis</keyword>
<evidence type="ECO:0000256" key="4">
    <source>
        <dbReference type="ARBA" id="ARBA00005259"/>
    </source>
</evidence>
<comment type="similarity">
    <text evidence="4 12">In the N-terminal section; belongs to the cytidine and deoxycytidylate deaminase family.</text>
</comment>
<dbReference type="GO" id="GO:0009231">
    <property type="term" value="P:riboflavin biosynthetic process"/>
    <property type="evidence" value="ECO:0007669"/>
    <property type="project" value="UniProtKB-UniPathway"/>
</dbReference>
<comment type="pathway">
    <text evidence="2 12">Cofactor biosynthesis; riboflavin biosynthesis; 5-amino-6-(D-ribitylamino)uracil from GTP: step 2/4.</text>
</comment>
<dbReference type="OrthoDB" id="9800865at2"/>
<feature type="binding site" evidence="14">
    <location>
        <position position="162"/>
    </location>
    <ligand>
        <name>NADP(+)</name>
        <dbReference type="ChEBI" id="CHEBI:58349"/>
    </ligand>
</feature>
<evidence type="ECO:0000256" key="9">
    <source>
        <dbReference type="ARBA" id="ARBA00022857"/>
    </source>
</evidence>
<dbReference type="EMBL" id="FRXO01000001">
    <property type="protein sequence ID" value="SHO60282.1"/>
    <property type="molecule type" value="Genomic_DNA"/>
</dbReference>
<feature type="binding site" evidence="15">
    <location>
        <position position="92"/>
    </location>
    <ligand>
        <name>Zn(2+)</name>
        <dbReference type="ChEBI" id="CHEBI:29105"/>
        <note>catalytic</note>
    </ligand>
</feature>
<feature type="binding site" evidence="14">
    <location>
        <position position="231"/>
    </location>
    <ligand>
        <name>NADP(+)</name>
        <dbReference type="ChEBI" id="CHEBI:58349"/>
    </ligand>
</feature>
<organism evidence="17 18">
    <name type="scientific">Pseudoxanthobacter soli DSM 19599</name>
    <dbReference type="NCBI Taxonomy" id="1123029"/>
    <lineage>
        <taxon>Bacteria</taxon>
        <taxon>Pseudomonadati</taxon>
        <taxon>Pseudomonadota</taxon>
        <taxon>Alphaproteobacteria</taxon>
        <taxon>Hyphomicrobiales</taxon>
        <taxon>Segnochrobactraceae</taxon>
        <taxon>Pseudoxanthobacter</taxon>
    </lineage>
</organism>
<dbReference type="PIRSF" id="PIRSF006769">
    <property type="entry name" value="RibD"/>
    <property type="match status" value="1"/>
</dbReference>
<dbReference type="InterPro" id="IPR002734">
    <property type="entry name" value="RibDG_C"/>
</dbReference>